<dbReference type="GO" id="GO:0016020">
    <property type="term" value="C:membrane"/>
    <property type="evidence" value="ECO:0007669"/>
    <property type="project" value="UniProtKB-SubCell"/>
</dbReference>
<dbReference type="Proteomes" id="UP000014074">
    <property type="component" value="Unassembled WGS sequence"/>
</dbReference>
<feature type="transmembrane region" description="Helical" evidence="5">
    <location>
        <begin position="389"/>
        <end position="407"/>
    </location>
</feature>
<dbReference type="InterPro" id="IPR010291">
    <property type="entry name" value="Ion_channel_UNC-93"/>
</dbReference>
<dbReference type="EMBL" id="KB933304">
    <property type="protein sequence ID" value="EON96997.1"/>
    <property type="molecule type" value="Genomic_DNA"/>
</dbReference>
<dbReference type="KEGG" id="tmn:UCRPA7_7496"/>
<keyword evidence="4 5" id="KW-0472">Membrane</keyword>
<evidence type="ECO:0000256" key="4">
    <source>
        <dbReference type="ARBA" id="ARBA00023136"/>
    </source>
</evidence>
<dbReference type="eggNOG" id="KOG3098">
    <property type="taxonomic scope" value="Eukaryota"/>
</dbReference>
<keyword evidence="8" id="KW-1185">Reference proteome</keyword>
<keyword evidence="6" id="KW-0732">Signal</keyword>
<dbReference type="OrthoDB" id="196103at2759"/>
<feature type="transmembrane region" description="Helical" evidence="5">
    <location>
        <begin position="357"/>
        <end position="377"/>
    </location>
</feature>
<name>R8BCH3_PHAM7</name>
<dbReference type="Pfam" id="PF05978">
    <property type="entry name" value="UNC-93"/>
    <property type="match status" value="1"/>
</dbReference>
<feature type="transmembrane region" description="Helical" evidence="5">
    <location>
        <begin position="125"/>
        <end position="144"/>
    </location>
</feature>
<feature type="transmembrane region" description="Helical" evidence="5">
    <location>
        <begin position="36"/>
        <end position="55"/>
    </location>
</feature>
<feature type="transmembrane region" description="Helical" evidence="5">
    <location>
        <begin position="62"/>
        <end position="79"/>
    </location>
</feature>
<dbReference type="Gene3D" id="1.20.1250.20">
    <property type="entry name" value="MFS general substrate transporter like domains"/>
    <property type="match status" value="1"/>
</dbReference>
<evidence type="ECO:0000256" key="6">
    <source>
        <dbReference type="SAM" id="SignalP"/>
    </source>
</evidence>
<evidence type="ECO:0000256" key="2">
    <source>
        <dbReference type="ARBA" id="ARBA00022692"/>
    </source>
</evidence>
<comment type="subcellular location">
    <subcellularLocation>
        <location evidence="1">Membrane</location>
        <topology evidence="1">Multi-pass membrane protein</topology>
    </subcellularLocation>
</comment>
<evidence type="ECO:0000313" key="8">
    <source>
        <dbReference type="Proteomes" id="UP000014074"/>
    </source>
</evidence>
<dbReference type="InterPro" id="IPR051617">
    <property type="entry name" value="UNC-93-like_regulator"/>
</dbReference>
<keyword evidence="2 5" id="KW-0812">Transmembrane</keyword>
<evidence type="ECO:0000256" key="5">
    <source>
        <dbReference type="SAM" id="Phobius"/>
    </source>
</evidence>
<gene>
    <name evidence="7" type="ORF">UCRPA7_7496</name>
</gene>
<keyword evidence="3 5" id="KW-1133">Transmembrane helix</keyword>
<feature type="transmembrane region" description="Helical" evidence="5">
    <location>
        <begin position="215"/>
        <end position="238"/>
    </location>
</feature>
<evidence type="ECO:0000313" key="7">
    <source>
        <dbReference type="EMBL" id="EON96997.1"/>
    </source>
</evidence>
<proteinExistence type="predicted"/>
<accession>R8BCH3</accession>
<evidence type="ECO:0000256" key="3">
    <source>
        <dbReference type="ARBA" id="ARBA00022989"/>
    </source>
</evidence>
<dbReference type="SUPFAM" id="SSF103473">
    <property type="entry name" value="MFS general substrate transporter"/>
    <property type="match status" value="1"/>
</dbReference>
<feature type="chain" id="PRO_5004462665" evidence="6">
    <location>
        <begin position="22"/>
        <end position="467"/>
    </location>
</feature>
<dbReference type="GeneID" id="19328260"/>
<dbReference type="RefSeq" id="XP_007918220.1">
    <property type="nucleotide sequence ID" value="XM_007920029.1"/>
</dbReference>
<reference evidence="8" key="1">
    <citation type="journal article" date="2013" name="Genome Announc.">
        <title>Draft genome sequence of the ascomycete Phaeoacremonium aleophilum strain UCR-PA7, a causal agent of the esca disease complex in grapevines.</title>
        <authorList>
            <person name="Blanco-Ulate B."/>
            <person name="Rolshausen P."/>
            <person name="Cantu D."/>
        </authorList>
    </citation>
    <scope>NUCLEOTIDE SEQUENCE [LARGE SCALE GENOMIC DNA]</scope>
    <source>
        <strain evidence="8">UCR-PA7</strain>
    </source>
</reference>
<feature type="transmembrane region" description="Helical" evidence="5">
    <location>
        <begin position="91"/>
        <end position="113"/>
    </location>
</feature>
<dbReference type="PANTHER" id="PTHR23294:SF59">
    <property type="entry name" value="UNC93-LIKE PROTEIN C922.05C"/>
    <property type="match status" value="1"/>
</dbReference>
<feature type="signal peptide" evidence="6">
    <location>
        <begin position="1"/>
        <end position="21"/>
    </location>
</feature>
<feature type="transmembrane region" description="Helical" evidence="5">
    <location>
        <begin position="250"/>
        <end position="267"/>
    </location>
</feature>
<dbReference type="InterPro" id="IPR036259">
    <property type="entry name" value="MFS_trans_sf"/>
</dbReference>
<dbReference type="HOGENOM" id="CLU_030884_0_0_1"/>
<dbReference type="AlphaFoldDB" id="R8BCH3"/>
<organism evidence="7 8">
    <name type="scientific">Phaeoacremonium minimum (strain UCR-PA7)</name>
    <name type="common">Esca disease fungus</name>
    <name type="synonym">Togninia minima</name>
    <dbReference type="NCBI Taxonomy" id="1286976"/>
    <lineage>
        <taxon>Eukaryota</taxon>
        <taxon>Fungi</taxon>
        <taxon>Dikarya</taxon>
        <taxon>Ascomycota</taxon>
        <taxon>Pezizomycotina</taxon>
        <taxon>Sordariomycetes</taxon>
        <taxon>Sordariomycetidae</taxon>
        <taxon>Togniniales</taxon>
        <taxon>Togniniaceae</taxon>
        <taxon>Phaeoacremonium</taxon>
    </lineage>
</organism>
<evidence type="ECO:0000256" key="1">
    <source>
        <dbReference type="ARBA" id="ARBA00004141"/>
    </source>
</evidence>
<sequence length="467" mass="51236">MGCILFCLPGIYLALTGLGAGGGQPSSQKVASLTNSILYGVYTVAGWCGGTALNFFRPKWTIAFGALGYPFYVGSLWYYDRTGHQAFPLFAGAFLGLTAAMLWTASGFIQFAYAEEKDKAKYITYQWVLTSAGSTVGALIAFGANHDKEEATGVSTPVYVVFIVIMCCAIVMNFLLIVDPREVVRDDGRHIAIFKEPNFIGEVKGIISVLTDPKIVILIPAMFVGEMNMAVISSINGFYFNLRTRSLNNLLFQVIMIPAPLCLALIMDNPRILSRRKKGLIGTTIVGIISIATLAGLLGWVIHNDVDRNKTPPAVDWTDSAFAAGFILYLLNGIIYACYQIVVQWTLGSLSNDPALCARYAGAFKGTVSLGMCISFTVDSQNVSYRNQVIYELVLYTFGLICLYWVIGYHVKETNYFLEDSVIVPESFEKKAVTMGVVTDNIITREHQKELEAERKQLGTTDSGPLE</sequence>
<dbReference type="PANTHER" id="PTHR23294">
    <property type="entry name" value="ET TRANSLATION PRODUCT-RELATED"/>
    <property type="match status" value="1"/>
</dbReference>
<protein>
    <submittedName>
        <fullName evidence="7">Putative membrane transporter protein</fullName>
    </submittedName>
</protein>
<feature type="transmembrane region" description="Helical" evidence="5">
    <location>
        <begin position="322"/>
        <end position="345"/>
    </location>
</feature>
<feature type="transmembrane region" description="Helical" evidence="5">
    <location>
        <begin position="279"/>
        <end position="302"/>
    </location>
</feature>
<feature type="transmembrane region" description="Helical" evidence="5">
    <location>
        <begin position="156"/>
        <end position="178"/>
    </location>
</feature>